<keyword evidence="1" id="KW-0805">Transcription regulation</keyword>
<feature type="domain" description="HTH tetR-type" evidence="5">
    <location>
        <begin position="6"/>
        <end position="66"/>
    </location>
</feature>
<dbReference type="InterPro" id="IPR050109">
    <property type="entry name" value="HTH-type_TetR-like_transc_reg"/>
</dbReference>
<dbReference type="EMBL" id="CADCWC010000306">
    <property type="protein sequence ID" value="CAA9543146.1"/>
    <property type="molecule type" value="Genomic_DNA"/>
</dbReference>
<evidence type="ECO:0000259" key="5">
    <source>
        <dbReference type="PROSITE" id="PS50977"/>
    </source>
</evidence>
<dbReference type="InterPro" id="IPR009057">
    <property type="entry name" value="Homeodomain-like_sf"/>
</dbReference>
<organism evidence="6">
    <name type="scientific">uncultured Thermoleophilia bacterium</name>
    <dbReference type="NCBI Taxonomy" id="1497501"/>
    <lineage>
        <taxon>Bacteria</taxon>
        <taxon>Bacillati</taxon>
        <taxon>Actinomycetota</taxon>
        <taxon>Thermoleophilia</taxon>
        <taxon>environmental samples</taxon>
    </lineage>
</organism>
<dbReference type="GO" id="GO:0000976">
    <property type="term" value="F:transcription cis-regulatory region binding"/>
    <property type="evidence" value="ECO:0007669"/>
    <property type="project" value="TreeGrafter"/>
</dbReference>
<evidence type="ECO:0000256" key="1">
    <source>
        <dbReference type="ARBA" id="ARBA00023015"/>
    </source>
</evidence>
<dbReference type="SUPFAM" id="SSF48498">
    <property type="entry name" value="Tetracyclin repressor-like, C-terminal domain"/>
    <property type="match status" value="1"/>
</dbReference>
<reference evidence="6" key="1">
    <citation type="submission" date="2020-02" db="EMBL/GenBank/DDBJ databases">
        <authorList>
            <person name="Meier V. D."/>
        </authorList>
    </citation>
    <scope>NUCLEOTIDE SEQUENCE</scope>
    <source>
        <strain evidence="6">AVDCRST_MAG79</strain>
    </source>
</reference>
<evidence type="ECO:0000313" key="6">
    <source>
        <dbReference type="EMBL" id="CAA9543146.1"/>
    </source>
</evidence>
<sequence>MARTKRISDAAVLAVAADLVGRVGPRRLTLADVAAETGLSPATLVQRFGSKRQLLLAVAARGADGVTRLAEARDGPGSTVDRLVGGLVALAEPVGRPEELVNHLAFLQLDLRDDAFRAHAGAFARSFDAAVREVLDAAVAAGELSATDTTALARRVQVTYHGALLTWALAGTGPLAVELEQQLRATLASARA</sequence>
<evidence type="ECO:0000256" key="4">
    <source>
        <dbReference type="PROSITE-ProRule" id="PRU00335"/>
    </source>
</evidence>
<feature type="DNA-binding region" description="H-T-H motif" evidence="4">
    <location>
        <begin position="29"/>
        <end position="48"/>
    </location>
</feature>
<dbReference type="PANTHER" id="PTHR30055:SF234">
    <property type="entry name" value="HTH-TYPE TRANSCRIPTIONAL REGULATOR BETI"/>
    <property type="match status" value="1"/>
</dbReference>
<dbReference type="AlphaFoldDB" id="A0A6J4U7S9"/>
<dbReference type="PANTHER" id="PTHR30055">
    <property type="entry name" value="HTH-TYPE TRANSCRIPTIONAL REGULATOR RUTR"/>
    <property type="match status" value="1"/>
</dbReference>
<protein>
    <submittedName>
        <fullName evidence="6">Transcriptional regulator, AcrR family</fullName>
    </submittedName>
</protein>
<dbReference type="GO" id="GO:0003700">
    <property type="term" value="F:DNA-binding transcription factor activity"/>
    <property type="evidence" value="ECO:0007669"/>
    <property type="project" value="TreeGrafter"/>
</dbReference>
<dbReference type="InterPro" id="IPR001647">
    <property type="entry name" value="HTH_TetR"/>
</dbReference>
<evidence type="ECO:0000256" key="3">
    <source>
        <dbReference type="ARBA" id="ARBA00023163"/>
    </source>
</evidence>
<name>A0A6J4U7S9_9ACTN</name>
<dbReference type="PROSITE" id="PS50977">
    <property type="entry name" value="HTH_TETR_2"/>
    <property type="match status" value="1"/>
</dbReference>
<dbReference type="Gene3D" id="1.10.357.10">
    <property type="entry name" value="Tetracycline Repressor, domain 2"/>
    <property type="match status" value="1"/>
</dbReference>
<dbReference type="Pfam" id="PF00440">
    <property type="entry name" value="TetR_N"/>
    <property type="match status" value="1"/>
</dbReference>
<proteinExistence type="predicted"/>
<dbReference type="SUPFAM" id="SSF46689">
    <property type="entry name" value="Homeodomain-like"/>
    <property type="match status" value="1"/>
</dbReference>
<dbReference type="InterPro" id="IPR036271">
    <property type="entry name" value="Tet_transcr_reg_TetR-rel_C_sf"/>
</dbReference>
<keyword evidence="3" id="KW-0804">Transcription</keyword>
<keyword evidence="2 4" id="KW-0238">DNA-binding</keyword>
<gene>
    <name evidence="6" type="ORF">AVDCRST_MAG79-2044</name>
</gene>
<accession>A0A6J4U7S9</accession>
<evidence type="ECO:0000256" key="2">
    <source>
        <dbReference type="ARBA" id="ARBA00023125"/>
    </source>
</evidence>